<comment type="caution">
    <text evidence="4">The sequence shown here is derived from an EMBL/GenBank/DDBJ whole genome shotgun (WGS) entry which is preliminary data.</text>
</comment>
<dbReference type="InterPro" id="IPR025889">
    <property type="entry name" value="GSP17M-like_dom"/>
</dbReference>
<feature type="compositionally biased region" description="Basic and acidic residues" evidence="1">
    <location>
        <begin position="302"/>
        <end position="311"/>
    </location>
</feature>
<accession>A0ABP9B682</accession>
<evidence type="ECO:0000256" key="1">
    <source>
        <dbReference type="SAM" id="MobiDB-lite"/>
    </source>
</evidence>
<keyword evidence="2" id="KW-0472">Membrane</keyword>
<gene>
    <name evidence="4" type="ORF">GCM10023352_06350</name>
</gene>
<evidence type="ECO:0000259" key="3">
    <source>
        <dbReference type="Pfam" id="PF11181"/>
    </source>
</evidence>
<feature type="domain" description="General stress protein 17M-like" evidence="3">
    <location>
        <begin position="23"/>
        <end position="94"/>
    </location>
</feature>
<dbReference type="EMBL" id="BAABKP010000001">
    <property type="protein sequence ID" value="GAA4791011.1"/>
    <property type="molecule type" value="Genomic_DNA"/>
</dbReference>
<dbReference type="Pfam" id="PF11181">
    <property type="entry name" value="YflT"/>
    <property type="match status" value="1"/>
</dbReference>
<reference evidence="5" key="1">
    <citation type="journal article" date="2019" name="Int. J. Syst. Evol. Microbiol.">
        <title>The Global Catalogue of Microorganisms (GCM) 10K type strain sequencing project: providing services to taxonomists for standard genome sequencing and annotation.</title>
        <authorList>
            <consortium name="The Broad Institute Genomics Platform"/>
            <consortium name="The Broad Institute Genome Sequencing Center for Infectious Disease"/>
            <person name="Wu L."/>
            <person name="Ma J."/>
        </authorList>
    </citation>
    <scope>NUCLEOTIDE SEQUENCE [LARGE SCALE GENOMIC DNA]</scope>
    <source>
        <strain evidence="5">JCM 18541</strain>
    </source>
</reference>
<keyword evidence="5" id="KW-1185">Reference proteome</keyword>
<feature type="compositionally biased region" description="Low complexity" evidence="1">
    <location>
        <begin position="176"/>
        <end position="189"/>
    </location>
</feature>
<feature type="compositionally biased region" description="Basic and acidic residues" evidence="1">
    <location>
        <begin position="280"/>
        <end position="294"/>
    </location>
</feature>
<name>A0ABP9B682_9MICC</name>
<evidence type="ECO:0000313" key="5">
    <source>
        <dbReference type="Proteomes" id="UP001500187"/>
    </source>
</evidence>
<evidence type="ECO:0000256" key="2">
    <source>
        <dbReference type="SAM" id="Phobius"/>
    </source>
</evidence>
<feature type="region of interest" description="Disordered" evidence="1">
    <location>
        <begin position="254"/>
        <end position="311"/>
    </location>
</feature>
<dbReference type="Proteomes" id="UP001500187">
    <property type="component" value="Unassembled WGS sequence"/>
</dbReference>
<organism evidence="4 5">
    <name type="scientific">Rothia endophytica</name>
    <dbReference type="NCBI Taxonomy" id="1324766"/>
    <lineage>
        <taxon>Bacteria</taxon>
        <taxon>Bacillati</taxon>
        <taxon>Actinomycetota</taxon>
        <taxon>Actinomycetes</taxon>
        <taxon>Micrococcales</taxon>
        <taxon>Micrococcaceae</taxon>
        <taxon>Rothia</taxon>
    </lineage>
</organism>
<feature type="transmembrane region" description="Helical" evidence="2">
    <location>
        <begin position="72"/>
        <end position="94"/>
    </location>
</feature>
<evidence type="ECO:0000313" key="4">
    <source>
        <dbReference type="EMBL" id="GAA4791011.1"/>
    </source>
</evidence>
<feature type="transmembrane region" description="Helical" evidence="2">
    <location>
        <begin position="100"/>
        <end position="123"/>
    </location>
</feature>
<feature type="region of interest" description="Disordered" evidence="1">
    <location>
        <begin position="163"/>
        <end position="240"/>
    </location>
</feature>
<sequence>MDQLKAPPALTMADGSNIPPGELVATFSDRKELNKAVEFLASQKFPVHSLFIVGHDVKQVDYVTGQATYPRAALNGALQGIMLGIMVGVFNSILTQTSMLANILSIVPLAIAFCIIWSILVASRAKGKGIRTRTQMLPTRLDLMAIPAKAAAARHLLRVPLQGHPHQPAQHHHQQMPHQQAPHDQAPGQPVAPAQHPHATSVPAGSLAAPQPAHGQVEAPTPVFTPPAETNKDGSRAAGKFGLRIDNPQQFEQQIREQPAPATTNERVEQVRAQQSESRYGIRVEDEAEFEKTIRQAPAPAPKKDEGSPES</sequence>
<proteinExistence type="predicted"/>
<keyword evidence="2" id="KW-1133">Transmembrane helix</keyword>
<keyword evidence="2" id="KW-0812">Transmembrane</keyword>
<dbReference type="RefSeq" id="WP_345444660.1">
    <property type="nucleotide sequence ID" value="NZ_BAABKP010000001.1"/>
</dbReference>
<protein>
    <recommendedName>
        <fullName evidence="3">General stress protein 17M-like domain-containing protein</fullName>
    </recommendedName>
</protein>